<evidence type="ECO:0000313" key="2">
    <source>
        <dbReference type="Proteomes" id="UP000185109"/>
    </source>
</evidence>
<name>A0A1L5P420_RHIET</name>
<organism evidence="1 2">
    <name type="scientific">Rhizobium etli 8C-3</name>
    <dbReference type="NCBI Taxonomy" id="538025"/>
    <lineage>
        <taxon>Bacteria</taxon>
        <taxon>Pseudomonadati</taxon>
        <taxon>Pseudomonadota</taxon>
        <taxon>Alphaproteobacteria</taxon>
        <taxon>Hyphomicrobiales</taxon>
        <taxon>Rhizobiaceae</taxon>
        <taxon>Rhizobium/Agrobacterium group</taxon>
        <taxon>Rhizobium</taxon>
    </lineage>
</organism>
<gene>
    <name evidence="1" type="ORF">AM571_CH02066</name>
</gene>
<dbReference type="Proteomes" id="UP000185109">
    <property type="component" value="Chromosome"/>
</dbReference>
<reference evidence="1 2" key="1">
    <citation type="submission" date="2016-09" db="EMBL/GenBank/DDBJ databases">
        <title>The complete genome sequences of Rhizobium gallicum, symbiovars gallicum and phaseoli, symbionts associated to common bean (Phaseolus vulgaris).</title>
        <authorList>
            <person name="Bustos P."/>
            <person name="Santamaria R.I."/>
            <person name="Perez-Carrascal O.M."/>
            <person name="Juarez S."/>
            <person name="Lozano L."/>
            <person name="Martinez-Flores I."/>
            <person name="Martinez-Romero E."/>
            <person name="Cevallos M."/>
            <person name="Romero D."/>
            <person name="Davila G."/>
            <person name="Gonzalez V."/>
        </authorList>
    </citation>
    <scope>NUCLEOTIDE SEQUENCE [LARGE SCALE GENOMIC DNA]</scope>
    <source>
        <strain evidence="1 2">8C-3</strain>
    </source>
</reference>
<evidence type="ECO:0000313" key="1">
    <source>
        <dbReference type="EMBL" id="APO74877.1"/>
    </source>
</evidence>
<sequence>MQAIRVAMTILGCNDSVAQCNYVATIDKHWDSVAMCDAQSEKRLKSFTGTNYPTVVAVCKAPKPEIAPDQPKVAESLSAQVPPFQETGSKGVGAFAIRIPDQVHAHLPTGESVKHTLEKPVHFVTDGYSWAVQRFKN</sequence>
<accession>A0A1L5P420</accession>
<proteinExistence type="predicted"/>
<dbReference type="AlphaFoldDB" id="A0A1L5P420"/>
<protein>
    <submittedName>
        <fullName evidence="1">Uncharacterized protein</fullName>
    </submittedName>
</protein>
<dbReference type="EMBL" id="CP017241">
    <property type="protein sequence ID" value="APO74877.1"/>
    <property type="molecule type" value="Genomic_DNA"/>
</dbReference>
<dbReference type="RefSeq" id="WP_074061318.1">
    <property type="nucleotide sequence ID" value="NZ_CP017241.1"/>
</dbReference>